<evidence type="ECO:0000313" key="5">
    <source>
        <dbReference type="Proteomes" id="UP000281112"/>
    </source>
</evidence>
<dbReference type="Pfam" id="PF00990">
    <property type="entry name" value="GGDEF"/>
    <property type="match status" value="1"/>
</dbReference>
<dbReference type="InterPro" id="IPR043128">
    <property type="entry name" value="Rev_trsase/Diguanyl_cyclase"/>
</dbReference>
<protein>
    <recommendedName>
        <fullName evidence="1">diguanylate cyclase</fullName>
        <ecNumber evidence="1">2.7.7.65</ecNumber>
    </recommendedName>
</protein>
<dbReference type="CDD" id="cd01949">
    <property type="entry name" value="GGDEF"/>
    <property type="match status" value="1"/>
</dbReference>
<comment type="caution">
    <text evidence="4">The sequence shown here is derived from an EMBL/GenBank/DDBJ whole genome shotgun (WGS) entry which is preliminary data.</text>
</comment>
<keyword evidence="2" id="KW-1133">Transmembrane helix</keyword>
<dbReference type="GO" id="GO:0052621">
    <property type="term" value="F:diguanylate cyclase activity"/>
    <property type="evidence" value="ECO:0007669"/>
    <property type="project" value="UniProtKB-EC"/>
</dbReference>
<dbReference type="GO" id="GO:1902201">
    <property type="term" value="P:negative regulation of bacterial-type flagellum-dependent cell motility"/>
    <property type="evidence" value="ECO:0007669"/>
    <property type="project" value="TreeGrafter"/>
</dbReference>
<dbReference type="SUPFAM" id="SSF55073">
    <property type="entry name" value="Nucleotide cyclase"/>
    <property type="match status" value="1"/>
</dbReference>
<dbReference type="SMART" id="SM00267">
    <property type="entry name" value="GGDEF"/>
    <property type="match status" value="1"/>
</dbReference>
<sequence>MIKDHNHNHLSQTLMKARILLVVVSVILIVSNIYTIQETRTLSNAYNEAKTEATWHIYQLAKEFSELVAFTPVTYSEHEKQRVQLKYDLTWSRFDVILNIDGWRDIETSSSFKHSVNTLFNRYKALESQLHAVHDTKTLQAFYEAMKPLYKDTLLYVNKNFRLSSPFNAERKEDVQSLTQTQYYLMIVTFVFIGIVIFTFYKDAHFHRNLSLTDPLTGLYNRLALFRHIKKFKKQRRFSCVLLDLNGFKAVNDTDGHQAGDLILQLVSKRLTERLAEGEEEIFRIGGDEFAILSPVTQEADILELIKGINQCFEEQFSLPTGKKADISTSLGVSCYPNDTKDINELMFIADSRMYQMKRIQKGPSR</sequence>
<dbReference type="EMBL" id="RJVQ01000001">
    <property type="protein sequence ID" value="RQW64911.1"/>
    <property type="molecule type" value="Genomic_DNA"/>
</dbReference>
<keyword evidence="2" id="KW-0472">Membrane</keyword>
<dbReference type="Proteomes" id="UP000281112">
    <property type="component" value="Unassembled WGS sequence"/>
</dbReference>
<evidence type="ECO:0000313" key="4">
    <source>
        <dbReference type="EMBL" id="RQW64911.1"/>
    </source>
</evidence>
<dbReference type="GO" id="GO:0005886">
    <property type="term" value="C:plasma membrane"/>
    <property type="evidence" value="ECO:0007669"/>
    <property type="project" value="TreeGrafter"/>
</dbReference>
<dbReference type="PROSITE" id="PS50887">
    <property type="entry name" value="GGDEF"/>
    <property type="match status" value="1"/>
</dbReference>
<accession>A0A3N9TLA7</accession>
<name>A0A3N9TLA7_9VIBR</name>
<evidence type="ECO:0000259" key="3">
    <source>
        <dbReference type="PROSITE" id="PS50887"/>
    </source>
</evidence>
<dbReference type="Gene3D" id="3.30.70.270">
    <property type="match status" value="1"/>
</dbReference>
<dbReference type="InterPro" id="IPR050469">
    <property type="entry name" value="Diguanylate_Cyclase"/>
</dbReference>
<evidence type="ECO:0000256" key="1">
    <source>
        <dbReference type="ARBA" id="ARBA00012528"/>
    </source>
</evidence>
<dbReference type="PANTHER" id="PTHR45138:SF6">
    <property type="entry name" value="DIGUANYLATE CYCLASE DGCN"/>
    <property type="match status" value="1"/>
</dbReference>
<dbReference type="NCBIfam" id="TIGR00254">
    <property type="entry name" value="GGDEF"/>
    <property type="match status" value="1"/>
</dbReference>
<reference evidence="4 5" key="1">
    <citation type="submission" date="2018-11" db="EMBL/GenBank/DDBJ databases">
        <title>Vibrio LJC006 sp. nov., isolated from seawater during the bloom of the enteromorpha.</title>
        <authorList>
            <person name="Liang J."/>
        </authorList>
    </citation>
    <scope>NUCLEOTIDE SEQUENCE [LARGE SCALE GENOMIC DNA]</scope>
    <source>
        <strain evidence="4 5">LJC006</strain>
    </source>
</reference>
<dbReference type="EC" id="2.7.7.65" evidence="1"/>
<gene>
    <name evidence="4" type="ORF">EES38_02415</name>
</gene>
<feature type="domain" description="GGDEF" evidence="3">
    <location>
        <begin position="236"/>
        <end position="366"/>
    </location>
</feature>
<feature type="transmembrane region" description="Helical" evidence="2">
    <location>
        <begin position="183"/>
        <end position="201"/>
    </location>
</feature>
<keyword evidence="2" id="KW-0812">Transmembrane</keyword>
<dbReference type="AlphaFoldDB" id="A0A3N9TLA7"/>
<dbReference type="InterPro" id="IPR029787">
    <property type="entry name" value="Nucleotide_cyclase"/>
</dbReference>
<organism evidence="4 5">
    <name type="scientific">Vibrio viridaestus</name>
    <dbReference type="NCBI Taxonomy" id="2487322"/>
    <lineage>
        <taxon>Bacteria</taxon>
        <taxon>Pseudomonadati</taxon>
        <taxon>Pseudomonadota</taxon>
        <taxon>Gammaproteobacteria</taxon>
        <taxon>Vibrionales</taxon>
        <taxon>Vibrionaceae</taxon>
        <taxon>Vibrio</taxon>
    </lineage>
</organism>
<dbReference type="GO" id="GO:0043709">
    <property type="term" value="P:cell adhesion involved in single-species biofilm formation"/>
    <property type="evidence" value="ECO:0007669"/>
    <property type="project" value="TreeGrafter"/>
</dbReference>
<dbReference type="OrthoDB" id="5623595at2"/>
<proteinExistence type="predicted"/>
<evidence type="ECO:0000256" key="2">
    <source>
        <dbReference type="SAM" id="Phobius"/>
    </source>
</evidence>
<dbReference type="InterPro" id="IPR000160">
    <property type="entry name" value="GGDEF_dom"/>
</dbReference>
<feature type="transmembrane region" description="Helical" evidence="2">
    <location>
        <begin position="20"/>
        <end position="37"/>
    </location>
</feature>
<dbReference type="PANTHER" id="PTHR45138">
    <property type="entry name" value="REGULATORY COMPONENTS OF SENSORY TRANSDUCTION SYSTEM"/>
    <property type="match status" value="1"/>
</dbReference>
<keyword evidence="5" id="KW-1185">Reference proteome</keyword>